<feature type="domain" description="Toprim" evidence="1">
    <location>
        <begin position="285"/>
        <end position="376"/>
    </location>
</feature>
<evidence type="ECO:0000259" key="2">
    <source>
        <dbReference type="Pfam" id="PF23639"/>
    </source>
</evidence>
<dbReference type="InterPro" id="IPR034154">
    <property type="entry name" value="TOPRIM_DnaG/twinkle"/>
</dbReference>
<evidence type="ECO:0000259" key="1">
    <source>
        <dbReference type="Pfam" id="PF13362"/>
    </source>
</evidence>
<protein>
    <submittedName>
        <fullName evidence="3">Uncharacterized protein</fullName>
    </submittedName>
</protein>
<dbReference type="KEGG" id="palw:PSAL_003520"/>
<evidence type="ECO:0000313" key="4">
    <source>
        <dbReference type="Proteomes" id="UP000283786"/>
    </source>
</evidence>
<evidence type="ECO:0000313" key="3">
    <source>
        <dbReference type="EMBL" id="QPM89141.1"/>
    </source>
</evidence>
<proteinExistence type="predicted"/>
<organism evidence="3 4">
    <name type="scientific">Pseudooceanicola algae</name>
    <dbReference type="NCBI Taxonomy" id="1537215"/>
    <lineage>
        <taxon>Bacteria</taxon>
        <taxon>Pseudomonadati</taxon>
        <taxon>Pseudomonadota</taxon>
        <taxon>Alphaproteobacteria</taxon>
        <taxon>Rhodobacterales</taxon>
        <taxon>Paracoccaceae</taxon>
        <taxon>Pseudooceanicola</taxon>
    </lineage>
</organism>
<dbReference type="InterPro" id="IPR006171">
    <property type="entry name" value="TOPRIM_dom"/>
</dbReference>
<reference evidence="3 4" key="1">
    <citation type="submission" date="2020-08" db="EMBL/GenBank/DDBJ databases">
        <title>Genome sequence of Rhodobacteraceae bacterium Lw-13e.</title>
        <authorList>
            <person name="Poehlein A."/>
            <person name="Wolter L."/>
            <person name="Daniel R."/>
            <person name="Brinkhoff T."/>
        </authorList>
    </citation>
    <scope>NUCLEOTIDE SEQUENCE [LARGE SCALE GENOMIC DNA]</scope>
    <source>
        <strain evidence="3 4">Lw-13e</strain>
    </source>
</reference>
<name>A0A418SK88_9RHOB</name>
<feature type="domain" description="DUF7146" evidence="2">
    <location>
        <begin position="146"/>
        <end position="260"/>
    </location>
</feature>
<dbReference type="Proteomes" id="UP000283786">
    <property type="component" value="Chromosome"/>
</dbReference>
<dbReference type="CDD" id="cd01029">
    <property type="entry name" value="TOPRIM_primases"/>
    <property type="match status" value="1"/>
</dbReference>
<dbReference type="AlphaFoldDB" id="A0A418SK88"/>
<dbReference type="Pfam" id="PF13362">
    <property type="entry name" value="Toprim_3"/>
    <property type="match status" value="1"/>
</dbReference>
<dbReference type="EMBL" id="CP060436">
    <property type="protein sequence ID" value="QPM89141.1"/>
    <property type="molecule type" value="Genomic_DNA"/>
</dbReference>
<gene>
    <name evidence="3" type="ORF">PSAL_003520</name>
</gene>
<sequence>MSAAMRQTYSLDEIKHMLIARLEDVVARYAPPAHGSYRAHGKFFTLNPGRADRHVGSFCVTMQGASRGRWNDYAVGDVPGQGFGDVLDLIALSLGCSTTDAIREARGFLGLQTASAEDVARHRAAAERSRRLQAEAAAKEKAARANRAKAARAIWHSGQARLRDTPVDHYLRGRSIDLSRLGRQPGVLRYVPDCRYQHMDRESGEIIEGRHPAMVAAVTDRQGRTVACHRTYLGIGPDGWGKAAVPQAKKVLGDYAGAYVPLWKGMGPRGGKPPALHEAEPGQHVFIAEGIEDALSAVLLLDGLPRVIAAISLSNLGQVALPPTVSRVTLIADQDEGEQARAALDLAIAQHRRAGREVRLWRNEWGGKDLNDALRMLKAKEEGS</sequence>
<keyword evidence="4" id="KW-1185">Reference proteome</keyword>
<dbReference type="RefSeq" id="WP_119837951.1">
    <property type="nucleotide sequence ID" value="NZ_CP060436.1"/>
</dbReference>
<dbReference type="InterPro" id="IPR055570">
    <property type="entry name" value="DUF7146"/>
</dbReference>
<dbReference type="Pfam" id="PF23639">
    <property type="entry name" value="DUF7146"/>
    <property type="match status" value="1"/>
</dbReference>
<accession>A0A418SK88</accession>
<dbReference type="OrthoDB" id="9811157at2"/>